<dbReference type="Pfam" id="PF01381">
    <property type="entry name" value="HTH_3"/>
    <property type="match status" value="1"/>
</dbReference>
<feature type="domain" description="HTH cro/C1-type" evidence="2">
    <location>
        <begin position="12"/>
        <end position="66"/>
    </location>
</feature>
<proteinExistence type="predicted"/>
<organism evidence="3 4">
    <name type="scientific">Jeongeupia naejangsanensis</name>
    <dbReference type="NCBI Taxonomy" id="613195"/>
    <lineage>
        <taxon>Bacteria</taxon>
        <taxon>Pseudomonadati</taxon>
        <taxon>Pseudomonadota</taxon>
        <taxon>Betaproteobacteria</taxon>
        <taxon>Neisseriales</taxon>
        <taxon>Chitinibacteraceae</taxon>
        <taxon>Jeongeupia</taxon>
    </lineage>
</organism>
<dbReference type="CDD" id="cd00093">
    <property type="entry name" value="HTH_XRE"/>
    <property type="match status" value="1"/>
</dbReference>
<accession>A0ABS2BGC5</accession>
<evidence type="ECO:0000313" key="4">
    <source>
        <dbReference type="Proteomes" id="UP000809431"/>
    </source>
</evidence>
<dbReference type="Gene3D" id="1.10.260.40">
    <property type="entry name" value="lambda repressor-like DNA-binding domains"/>
    <property type="match status" value="1"/>
</dbReference>
<dbReference type="SMART" id="SM00530">
    <property type="entry name" value="HTH_XRE"/>
    <property type="match status" value="1"/>
</dbReference>
<comment type="caution">
    <text evidence="3">The sequence shown here is derived from an EMBL/GenBank/DDBJ whole genome shotgun (WGS) entry which is preliminary data.</text>
</comment>
<evidence type="ECO:0000313" key="3">
    <source>
        <dbReference type="EMBL" id="MBM3114654.1"/>
    </source>
</evidence>
<dbReference type="SUPFAM" id="SSF47413">
    <property type="entry name" value="lambda repressor-like DNA-binding domains"/>
    <property type="match status" value="1"/>
</dbReference>
<name>A0ABS2BGC5_9NEIS</name>
<dbReference type="PANTHER" id="PTHR46797:SF1">
    <property type="entry name" value="METHYLPHOSPHONATE SYNTHASE"/>
    <property type="match status" value="1"/>
</dbReference>
<dbReference type="PANTHER" id="PTHR46797">
    <property type="entry name" value="HTH-TYPE TRANSCRIPTIONAL REGULATOR"/>
    <property type="match status" value="1"/>
</dbReference>
<reference evidence="3 4" key="1">
    <citation type="submission" date="2021-01" db="EMBL/GenBank/DDBJ databases">
        <title>Draft Genome Sequence and Polyhydroxyalkanoate Biosynthetic Potential of Jeongeupia naejangsanensis Type Strain DSM 24253.</title>
        <authorList>
            <person name="Turrini P."/>
            <person name="Artuso I."/>
            <person name="Lugli G.A."/>
            <person name="Frangipani E."/>
            <person name="Ventura M."/>
            <person name="Visca P."/>
        </authorList>
    </citation>
    <scope>NUCLEOTIDE SEQUENCE [LARGE SCALE GENOMIC DNA]</scope>
    <source>
        <strain evidence="3 4">DSM 24253</strain>
    </source>
</reference>
<keyword evidence="4" id="KW-1185">Reference proteome</keyword>
<evidence type="ECO:0000256" key="1">
    <source>
        <dbReference type="ARBA" id="ARBA00023125"/>
    </source>
</evidence>
<dbReference type="InterPro" id="IPR010982">
    <property type="entry name" value="Lambda_DNA-bd_dom_sf"/>
</dbReference>
<dbReference type="EMBL" id="JAESND010000001">
    <property type="protein sequence ID" value="MBM3114654.1"/>
    <property type="molecule type" value="Genomic_DNA"/>
</dbReference>
<dbReference type="PROSITE" id="PS50943">
    <property type="entry name" value="HTH_CROC1"/>
    <property type="match status" value="1"/>
</dbReference>
<sequence length="76" mass="8589">MTSRYLHFGRIIRHARESHAWSQEALAERADLNRSYLGEIERGAVVPSLHTMAKLAQALNLKLSELVARCEESTVV</sequence>
<dbReference type="InterPro" id="IPR050807">
    <property type="entry name" value="TransReg_Diox_bact_type"/>
</dbReference>
<dbReference type="Proteomes" id="UP000809431">
    <property type="component" value="Unassembled WGS sequence"/>
</dbReference>
<dbReference type="InterPro" id="IPR001387">
    <property type="entry name" value="Cro/C1-type_HTH"/>
</dbReference>
<evidence type="ECO:0000259" key="2">
    <source>
        <dbReference type="PROSITE" id="PS50943"/>
    </source>
</evidence>
<dbReference type="RefSeq" id="WP_203536332.1">
    <property type="nucleotide sequence ID" value="NZ_JAESND010000001.1"/>
</dbReference>
<keyword evidence="1" id="KW-0238">DNA-binding</keyword>
<protein>
    <submittedName>
        <fullName evidence="3">Helix-turn-helix transcriptional regulator</fullName>
    </submittedName>
</protein>
<gene>
    <name evidence="3" type="ORF">JMJ54_02320</name>
</gene>